<name>Q1GQ01_SPHAL</name>
<dbReference type="Proteomes" id="UP000006578">
    <property type="component" value="Chromosome"/>
</dbReference>
<evidence type="ECO:0000313" key="2">
    <source>
        <dbReference type="Proteomes" id="UP000006578"/>
    </source>
</evidence>
<dbReference type="EMBL" id="CP000356">
    <property type="protein sequence ID" value="ABF54271.1"/>
    <property type="molecule type" value="Genomic_DNA"/>
</dbReference>
<evidence type="ECO:0000313" key="1">
    <source>
        <dbReference type="EMBL" id="ABF54271.1"/>
    </source>
</evidence>
<protein>
    <submittedName>
        <fullName evidence="1">Uncharacterized protein</fullName>
    </submittedName>
</protein>
<organism evidence="1 2">
    <name type="scientific">Sphingopyxis alaskensis (strain DSM 13593 / LMG 18877 / RB2256)</name>
    <name type="common">Sphingomonas alaskensis</name>
    <dbReference type="NCBI Taxonomy" id="317655"/>
    <lineage>
        <taxon>Bacteria</taxon>
        <taxon>Pseudomonadati</taxon>
        <taxon>Pseudomonadota</taxon>
        <taxon>Alphaproteobacteria</taxon>
        <taxon>Sphingomonadales</taxon>
        <taxon>Sphingomonadaceae</taxon>
        <taxon>Sphingopyxis</taxon>
    </lineage>
</organism>
<keyword evidence="2" id="KW-1185">Reference proteome</keyword>
<reference evidence="1 2" key="1">
    <citation type="journal article" date="2009" name="Proc. Natl. Acad. Sci. U.S.A.">
        <title>The genomic basis of trophic strategy in marine bacteria.</title>
        <authorList>
            <person name="Lauro F.M."/>
            <person name="McDougald D."/>
            <person name="Thomas T."/>
            <person name="Williams T.J."/>
            <person name="Egan S."/>
            <person name="Rice S."/>
            <person name="DeMaere M.Z."/>
            <person name="Ting L."/>
            <person name="Ertan H."/>
            <person name="Johnson J."/>
            <person name="Ferriera S."/>
            <person name="Lapidus A."/>
            <person name="Anderson I."/>
            <person name="Kyrpides N."/>
            <person name="Munk A.C."/>
            <person name="Detter C."/>
            <person name="Han C.S."/>
            <person name="Brown M.V."/>
            <person name="Robb F.T."/>
            <person name="Kjelleberg S."/>
            <person name="Cavicchioli R."/>
        </authorList>
    </citation>
    <scope>NUCLEOTIDE SEQUENCE [LARGE SCALE GENOMIC DNA]</scope>
    <source>
        <strain evidence="2">DSM 13593 / LMG 18877 / RB2256</strain>
    </source>
</reference>
<proteinExistence type="predicted"/>
<accession>Q1GQ01</accession>
<dbReference type="AlphaFoldDB" id="Q1GQ01"/>
<dbReference type="KEGG" id="sal:Sala_2565"/>
<dbReference type="HOGENOM" id="CLU_2169443_0_0_5"/>
<sequence>MLLAKRDRLTHFFFPSHRLKRTADEGISEGHARRPRWANGHEGALVLVGNLQCRVETLLDGAIRGCVHNEAAHYLRGHFLPSFSRLILVLLITAFDRSAGCRMALPMLFQ</sequence>
<dbReference type="STRING" id="317655.Sala_2565"/>
<gene>
    <name evidence="1" type="ordered locus">Sala_2565</name>
</gene>